<dbReference type="Gene3D" id="3.40.630.30">
    <property type="match status" value="1"/>
</dbReference>
<comment type="caution">
    <text evidence="4">The sequence shown here is derived from an EMBL/GenBank/DDBJ whole genome shotgun (WGS) entry which is preliminary data.</text>
</comment>
<gene>
    <name evidence="4" type="ORF">FJM51_05985</name>
</gene>
<keyword evidence="5" id="KW-1185">Reference proteome</keyword>
<dbReference type="Proteomes" id="UP000319255">
    <property type="component" value="Unassembled WGS sequence"/>
</dbReference>
<dbReference type="EMBL" id="VFRP01000003">
    <property type="protein sequence ID" value="TPE52721.1"/>
    <property type="molecule type" value="Genomic_DNA"/>
</dbReference>
<name>A0A501WZV5_9RHOB</name>
<evidence type="ECO:0000259" key="3">
    <source>
        <dbReference type="PROSITE" id="PS51186"/>
    </source>
</evidence>
<dbReference type="OrthoDB" id="7301318at2"/>
<dbReference type="Pfam" id="PF00583">
    <property type="entry name" value="Acetyltransf_1"/>
    <property type="match status" value="1"/>
</dbReference>
<keyword evidence="2" id="KW-0012">Acyltransferase</keyword>
<dbReference type="SUPFAM" id="SSF55729">
    <property type="entry name" value="Acyl-CoA N-acyltransferases (Nat)"/>
    <property type="match status" value="1"/>
</dbReference>
<evidence type="ECO:0000256" key="1">
    <source>
        <dbReference type="ARBA" id="ARBA00022679"/>
    </source>
</evidence>
<dbReference type="PANTHER" id="PTHR43877">
    <property type="entry name" value="AMINOALKYLPHOSPHONATE N-ACETYLTRANSFERASE-RELATED-RELATED"/>
    <property type="match status" value="1"/>
</dbReference>
<evidence type="ECO:0000256" key="2">
    <source>
        <dbReference type="ARBA" id="ARBA00023315"/>
    </source>
</evidence>
<reference evidence="4 5" key="1">
    <citation type="submission" date="2019-06" db="EMBL/GenBank/DDBJ databases">
        <title>A novel bacterium of genus Amaricoccus, isolated from marine sediment.</title>
        <authorList>
            <person name="Huang H."/>
            <person name="Mo K."/>
            <person name="Hu Y."/>
        </authorList>
    </citation>
    <scope>NUCLEOTIDE SEQUENCE [LARGE SCALE GENOMIC DNA]</scope>
    <source>
        <strain evidence="4 5">HB172011</strain>
    </source>
</reference>
<evidence type="ECO:0000313" key="4">
    <source>
        <dbReference type="EMBL" id="TPE52721.1"/>
    </source>
</evidence>
<accession>A0A501WZV5</accession>
<keyword evidence="1 4" id="KW-0808">Transferase</keyword>
<dbReference type="GO" id="GO:0016747">
    <property type="term" value="F:acyltransferase activity, transferring groups other than amino-acyl groups"/>
    <property type="evidence" value="ECO:0007669"/>
    <property type="project" value="InterPro"/>
</dbReference>
<dbReference type="RefSeq" id="WP_140453203.1">
    <property type="nucleotide sequence ID" value="NZ_VFRP01000003.1"/>
</dbReference>
<protein>
    <submittedName>
        <fullName evidence="4">GNAT family N-acetyltransferase</fullName>
    </submittedName>
</protein>
<dbReference type="PANTHER" id="PTHR43877:SF1">
    <property type="entry name" value="ACETYLTRANSFERASE"/>
    <property type="match status" value="1"/>
</dbReference>
<organism evidence="4 5">
    <name type="scientific">Amaricoccus solimangrovi</name>
    <dbReference type="NCBI Taxonomy" id="2589815"/>
    <lineage>
        <taxon>Bacteria</taxon>
        <taxon>Pseudomonadati</taxon>
        <taxon>Pseudomonadota</taxon>
        <taxon>Alphaproteobacteria</taxon>
        <taxon>Rhodobacterales</taxon>
        <taxon>Paracoccaceae</taxon>
        <taxon>Amaricoccus</taxon>
    </lineage>
</organism>
<dbReference type="InterPro" id="IPR000182">
    <property type="entry name" value="GNAT_dom"/>
</dbReference>
<evidence type="ECO:0000313" key="5">
    <source>
        <dbReference type="Proteomes" id="UP000319255"/>
    </source>
</evidence>
<proteinExistence type="predicted"/>
<sequence>MDYFATLSATWPGLTERRDGWTLRRATGAGNRVSAATREAPDAGPRAAEAAMRAMGQSPLFMIRPGEDDLDAALAAMGYAVEDPSALLGASAAELRAEGVERGVIRCDAPLARMAEIWAEDGIGPARLAVMERVTGPKLYLLARDGDRPCGAAFVAAAGGAAMIHALTIAPFARRKGLGARVTRAAAAWALGAGADTLALAVRDDNAPARALYRGLGFAEVARYHYRRAPG</sequence>
<dbReference type="InterPro" id="IPR050832">
    <property type="entry name" value="Bact_Acetyltransf"/>
</dbReference>
<feature type="domain" description="N-acetyltransferase" evidence="3">
    <location>
        <begin position="93"/>
        <end position="231"/>
    </location>
</feature>
<dbReference type="PROSITE" id="PS51186">
    <property type="entry name" value="GNAT"/>
    <property type="match status" value="1"/>
</dbReference>
<dbReference type="InterPro" id="IPR016181">
    <property type="entry name" value="Acyl_CoA_acyltransferase"/>
</dbReference>
<dbReference type="AlphaFoldDB" id="A0A501WZV5"/>